<keyword evidence="4" id="KW-1185">Reference proteome</keyword>
<dbReference type="RefSeq" id="WP_197940376.1">
    <property type="nucleotide sequence ID" value="NZ_JAECSB010000010.1"/>
</dbReference>
<evidence type="ECO:0000313" key="3">
    <source>
        <dbReference type="EMBL" id="MBH5141108.1"/>
    </source>
</evidence>
<sequence length="851" mass="93555">MRIRKVLVRWYKSFNYDYELKFAPSSKKKDWQVTGDGWLPHITVSLEHDITAVVGANESGKSHLLDAIHIVLSGEEHSRSDFCRYSTLFSVEKDKRLYPEVGAQFALSDIERSELATLKIPLYKNDDLLLLRPEAGVVQVLNTDEKRVLLSGAQAVALQALLPKAHKLQTQVDLPDSVSLASLAGIEPVPSGRKNRIDLLRFLAGVSGLEALKEQASTLFALIDLAPTTTEDETVQALAAKQQKLGQDLLTKIARIDRSAFADLYNAIAEEREGLVNALIQKMNDSIARHLNVSRWWSQDEDFALRISPREHELVFTIRDRTGTDYSFSERSRGLTYFLSYFVQLWSHERPSVPEVLLMDEPDAYLSATGQQDLLRILEYYAHPDNTDRTDQVVYVTHSPFLINRNSGHRVRVVDKGTGDEGTRLVADVTQNHYEPLRTSLGAFVAETAFIGGDNLFVEGISDQVLLSGMNTRLRLAGAAPSATLDLNQVTLVPGGSNMPYMLYLARGRDQFKPACAVLLDSDGAGQEARRQILKGGAKGRPTVAKELIVMLGEAVPDAVTEPGVVVEEPEDLVPLPLAGIAARRYATHLLGLSVDESTALTDEAILACISPETPSLWDAIETAFRSAFDTGIGKAGFAKELIAYLGEHANDQVQPREVKVIDANFAALIAKLSTTLTTARENEAARRRDRRVEQLITEFFEAHPDGCIQDQALVLLRRIEAAADDTEIGDIIRAGLATIKRDHKLGENPLTRIAAFSVFRTELERLPLLPRLKDQGRIDLDDITNSENQADALAPTGTPAAVDTADADEAPLSQAADEDSEEETEVDADGAPLSPADEDSEEETADEVAE</sequence>
<dbReference type="GO" id="GO:0005524">
    <property type="term" value="F:ATP binding"/>
    <property type="evidence" value="ECO:0007669"/>
    <property type="project" value="InterPro"/>
</dbReference>
<dbReference type="GO" id="GO:0016887">
    <property type="term" value="F:ATP hydrolysis activity"/>
    <property type="evidence" value="ECO:0007669"/>
    <property type="project" value="InterPro"/>
</dbReference>
<dbReference type="EMBL" id="JAECSB010000010">
    <property type="protein sequence ID" value="MBH5141108.1"/>
    <property type="molecule type" value="Genomic_DNA"/>
</dbReference>
<gene>
    <name evidence="3" type="ORF">I3517_00555</name>
</gene>
<feature type="domain" description="ATPase AAA-type core" evidence="2">
    <location>
        <begin position="300"/>
        <end position="404"/>
    </location>
</feature>
<dbReference type="SUPFAM" id="SSF52540">
    <property type="entry name" value="P-loop containing nucleoside triphosphate hydrolases"/>
    <property type="match status" value="1"/>
</dbReference>
<evidence type="ECO:0000256" key="1">
    <source>
        <dbReference type="SAM" id="MobiDB-lite"/>
    </source>
</evidence>
<reference evidence="3 4" key="1">
    <citation type="submission" date="2020-12" db="EMBL/GenBank/DDBJ databases">
        <title>Draft genome sequence of furan degrading bacterial strain FUR100.</title>
        <authorList>
            <person name="Woiski C."/>
        </authorList>
    </citation>
    <scope>NUCLEOTIDE SEQUENCE [LARGE SCALE GENOMIC DNA]</scope>
    <source>
        <strain evidence="3 4">FUR100</strain>
    </source>
</reference>
<feature type="compositionally biased region" description="Acidic residues" evidence="1">
    <location>
        <begin position="837"/>
        <end position="851"/>
    </location>
</feature>
<organism evidence="3 4">
    <name type="scientific">Rhodococcus erythropolis</name>
    <name type="common">Arthrobacter picolinophilus</name>
    <dbReference type="NCBI Taxonomy" id="1833"/>
    <lineage>
        <taxon>Bacteria</taxon>
        <taxon>Bacillati</taxon>
        <taxon>Actinomycetota</taxon>
        <taxon>Actinomycetes</taxon>
        <taxon>Mycobacteriales</taxon>
        <taxon>Nocardiaceae</taxon>
        <taxon>Rhodococcus</taxon>
        <taxon>Rhodococcus erythropolis group</taxon>
    </lineage>
</organism>
<dbReference type="AlphaFoldDB" id="A0A8I1D649"/>
<dbReference type="InterPro" id="IPR051396">
    <property type="entry name" value="Bact_Antivir_Def_Nuclease"/>
</dbReference>
<proteinExistence type="predicted"/>
<evidence type="ECO:0000259" key="2">
    <source>
        <dbReference type="Pfam" id="PF13304"/>
    </source>
</evidence>
<dbReference type="InterPro" id="IPR003959">
    <property type="entry name" value="ATPase_AAA_core"/>
</dbReference>
<name>A0A8I1D649_RHOER</name>
<feature type="compositionally biased region" description="Acidic residues" evidence="1">
    <location>
        <begin position="817"/>
        <end position="829"/>
    </location>
</feature>
<dbReference type="PANTHER" id="PTHR43581:SF4">
    <property type="entry name" value="ATP_GTP PHOSPHATASE"/>
    <property type="match status" value="1"/>
</dbReference>
<accession>A0A8I1D649</accession>
<evidence type="ECO:0000313" key="4">
    <source>
        <dbReference type="Proteomes" id="UP000627573"/>
    </source>
</evidence>
<dbReference type="Proteomes" id="UP000627573">
    <property type="component" value="Unassembled WGS sequence"/>
</dbReference>
<dbReference type="PANTHER" id="PTHR43581">
    <property type="entry name" value="ATP/GTP PHOSPHATASE"/>
    <property type="match status" value="1"/>
</dbReference>
<dbReference type="InterPro" id="IPR027417">
    <property type="entry name" value="P-loop_NTPase"/>
</dbReference>
<protein>
    <recommendedName>
        <fullName evidence="2">ATPase AAA-type core domain-containing protein</fullName>
    </recommendedName>
</protein>
<dbReference type="CDD" id="cd00267">
    <property type="entry name" value="ABC_ATPase"/>
    <property type="match status" value="1"/>
</dbReference>
<feature type="region of interest" description="Disordered" evidence="1">
    <location>
        <begin position="787"/>
        <end position="851"/>
    </location>
</feature>
<dbReference type="Pfam" id="PF13304">
    <property type="entry name" value="AAA_21"/>
    <property type="match status" value="1"/>
</dbReference>
<dbReference type="Gene3D" id="3.40.50.300">
    <property type="entry name" value="P-loop containing nucleotide triphosphate hydrolases"/>
    <property type="match status" value="1"/>
</dbReference>
<comment type="caution">
    <text evidence="3">The sequence shown here is derived from an EMBL/GenBank/DDBJ whole genome shotgun (WGS) entry which is preliminary data.</text>
</comment>